<dbReference type="EMBL" id="CM043022">
    <property type="protein sequence ID" value="KAI4457032.1"/>
    <property type="molecule type" value="Genomic_DNA"/>
</dbReference>
<name>A0ACB9SPG6_HOLOL</name>
<organism evidence="1 2">
    <name type="scientific">Holotrichia oblita</name>
    <name type="common">Chafer beetle</name>
    <dbReference type="NCBI Taxonomy" id="644536"/>
    <lineage>
        <taxon>Eukaryota</taxon>
        <taxon>Metazoa</taxon>
        <taxon>Ecdysozoa</taxon>
        <taxon>Arthropoda</taxon>
        <taxon>Hexapoda</taxon>
        <taxon>Insecta</taxon>
        <taxon>Pterygota</taxon>
        <taxon>Neoptera</taxon>
        <taxon>Endopterygota</taxon>
        <taxon>Coleoptera</taxon>
        <taxon>Polyphaga</taxon>
        <taxon>Scarabaeiformia</taxon>
        <taxon>Scarabaeidae</taxon>
        <taxon>Melolonthinae</taxon>
        <taxon>Holotrichia</taxon>
    </lineage>
</organism>
<proteinExistence type="predicted"/>
<evidence type="ECO:0000313" key="2">
    <source>
        <dbReference type="Proteomes" id="UP001056778"/>
    </source>
</evidence>
<protein>
    <submittedName>
        <fullName evidence="1">Adipocyte-specific protein 4-related</fullName>
    </submittedName>
</protein>
<accession>A0ACB9SPG6</accession>
<comment type="caution">
    <text evidence="1">The sequence shown here is derived from an EMBL/GenBank/DDBJ whole genome shotgun (WGS) entry which is preliminary data.</text>
</comment>
<evidence type="ECO:0000313" key="1">
    <source>
        <dbReference type="EMBL" id="KAI4457032.1"/>
    </source>
</evidence>
<gene>
    <name evidence="1" type="ORF">MML48_8g00015369</name>
</gene>
<sequence length="472" mass="54163">MRVYIVLLLVISISCRGFSNNYQDYTDNEFAEFEEFEAEDELIVDEQQQTKESPSSSSNSKDIPPDTEDVFVSDDDDEADIMIEDDSEFEHFQDTEEFEGFADTKDEKLDTEPKITITTVPIHFRANWDSYWLEILMIAGLVVYFLNFATGKSKNTKIANAWFQSHRTLLEDNFSLVGDDGISENLDNVTLVKESENIFTLWCSGRTCCEGMLVELKLIKRQDLVAVVAGMMRPTLDQLHVKVTMNKEDMDTFVFCVASKKTAVHLSKDMADISVYCPEKKTGEKFNIPAGFNVMSEIAESTSAMLDSKVTAVLNKYTDLVDYIHFSDQYSGVKQPDDNGALKLPDTQKVLLFGFNMPVKGMPINEAMEHLKPLLVMVFYCIEKVKRYRLSKEGKNKADKNRQRVEEVFLKSTHAARAEAAAARREEKRRLEKEKVMAEDDPEKQRRWEEKEQKRQAKKRAPKMKQLKVKAL</sequence>
<dbReference type="Proteomes" id="UP001056778">
    <property type="component" value="Chromosome 8"/>
</dbReference>
<reference evidence="1" key="1">
    <citation type="submission" date="2022-04" db="EMBL/GenBank/DDBJ databases">
        <title>Chromosome-scale genome assembly of Holotrichia oblita Faldermann.</title>
        <authorList>
            <person name="Rongchong L."/>
        </authorList>
    </citation>
    <scope>NUCLEOTIDE SEQUENCE</scope>
    <source>
        <strain evidence="1">81SQS9</strain>
    </source>
</reference>
<keyword evidence="2" id="KW-1185">Reference proteome</keyword>